<evidence type="ECO:0000313" key="3">
    <source>
        <dbReference type="Proteomes" id="UP001432099"/>
    </source>
</evidence>
<dbReference type="EMBL" id="AP028127">
    <property type="protein sequence ID" value="BEH90856.1"/>
    <property type="molecule type" value="Genomic_DNA"/>
</dbReference>
<dbReference type="InterPro" id="IPR042267">
    <property type="entry name" value="VTC_sf"/>
</dbReference>
<dbReference type="Pfam" id="PF09359">
    <property type="entry name" value="VTC"/>
    <property type="match status" value="1"/>
</dbReference>
<evidence type="ECO:0000259" key="1">
    <source>
        <dbReference type="Pfam" id="PF09359"/>
    </source>
</evidence>
<gene>
    <name evidence="2" type="ORF">T23_09580</name>
</gene>
<keyword evidence="3" id="KW-1185">Reference proteome</keyword>
<feature type="domain" description="VTC" evidence="1">
    <location>
        <begin position="9"/>
        <end position="232"/>
    </location>
</feature>
<dbReference type="CDD" id="cd07750">
    <property type="entry name" value="PolyPPase_VTC_like"/>
    <property type="match status" value="1"/>
</dbReference>
<reference evidence="2" key="1">
    <citation type="journal article" date="2024" name="Int. J. Syst. Evol. Microbiol.">
        <title>Turicibacter faecis sp. nov., isolated from faeces of heart failure mouse model.</title>
        <authorList>
            <person name="Imamura Y."/>
            <person name="Motooka D."/>
            <person name="Nakajima Y."/>
            <person name="Ito S."/>
            <person name="Kitakaze M."/>
            <person name="Iida T."/>
            <person name="Nakamura S."/>
        </authorList>
    </citation>
    <scope>NUCLEOTIDE SEQUENCE</scope>
    <source>
        <strain evidence="2">TC023</strain>
    </source>
</reference>
<name>A0ABN6ZAJ3_9FIRM</name>
<dbReference type="Gene3D" id="3.20.100.30">
    <property type="entry name" value="VTC, catalytic tunnel domain"/>
    <property type="match status" value="1"/>
</dbReference>
<protein>
    <submittedName>
        <fullName evidence="2">Molecular chaperone</fullName>
    </submittedName>
</protein>
<dbReference type="RefSeq" id="WP_161832549.1">
    <property type="nucleotide sequence ID" value="NZ_AP028127.1"/>
</dbReference>
<dbReference type="InterPro" id="IPR018966">
    <property type="entry name" value="VTC_domain"/>
</dbReference>
<dbReference type="Proteomes" id="UP001432099">
    <property type="component" value="Chromosome"/>
</dbReference>
<organism evidence="2 3">
    <name type="scientific">Turicibacter faecis</name>
    <dbReference type="NCBI Taxonomy" id="2963365"/>
    <lineage>
        <taxon>Bacteria</taxon>
        <taxon>Bacillati</taxon>
        <taxon>Bacillota</taxon>
        <taxon>Erysipelotrichia</taxon>
        <taxon>Erysipelotrichales</taxon>
        <taxon>Turicibacteraceae</taxon>
        <taxon>Turicibacter</taxon>
    </lineage>
</organism>
<proteinExistence type="predicted"/>
<dbReference type="SUPFAM" id="SSF55154">
    <property type="entry name" value="CYTH-like phosphatases"/>
    <property type="match status" value="1"/>
</dbReference>
<accession>A0ABN6ZAJ3</accession>
<sequence length="247" mass="29528">MAKLMTFRRYEKKFMLTRAQYEALIPRLLVYMELDHHCKNHRPYSIYNVYYDTVNFDVIRHSISKPYYKEKLRLRSYRIPGSEEEEVFLELKKKIKGIVSKRRMALSLAEAKAFVKCGILPTVKDEKSSQVMAEIAYYLKHHRVREAVYVGYQRYAYFAKDNPDFRLTFDFNILTRREVLKLEAGYFGTELLGPSEYLMEVKILGAIPSWFTSLLSELRIYPTHFSKYGQEYLNHCQFSEKRREQLC</sequence>
<dbReference type="InterPro" id="IPR033469">
    <property type="entry name" value="CYTH-like_dom_sf"/>
</dbReference>
<evidence type="ECO:0000313" key="2">
    <source>
        <dbReference type="EMBL" id="BEH90856.1"/>
    </source>
</evidence>